<dbReference type="InterPro" id="IPR001492">
    <property type="entry name" value="Flagellin"/>
</dbReference>
<dbReference type="EMBL" id="CADCXW020000115">
    <property type="protein sequence ID" value="CAD1562167.1"/>
    <property type="molecule type" value="Genomic_DNA"/>
</dbReference>
<dbReference type="GO" id="GO:0005198">
    <property type="term" value="F:structural molecule activity"/>
    <property type="evidence" value="ECO:0007669"/>
    <property type="project" value="InterPro"/>
</dbReference>
<dbReference type="Gene3D" id="1.20.1330.10">
    <property type="entry name" value="f41 fragment of flagellin, N-terminal domain"/>
    <property type="match status" value="1"/>
</dbReference>
<dbReference type="SUPFAM" id="SSF64518">
    <property type="entry name" value="Phase 1 flagellin"/>
    <property type="match status" value="1"/>
</dbReference>
<dbReference type="Pfam" id="PF00669">
    <property type="entry name" value="Flagellin_N"/>
    <property type="match status" value="1"/>
</dbReference>
<dbReference type="PANTHER" id="PTHR42792">
    <property type="entry name" value="FLAGELLIN"/>
    <property type="match status" value="1"/>
</dbReference>
<dbReference type="InterPro" id="IPR001029">
    <property type="entry name" value="Flagellin_N"/>
</dbReference>
<name>A0A6V7KI38_9HYME</name>
<dbReference type="AlphaFoldDB" id="A0A6V7KI38"/>
<feature type="domain" description="Flagellin N-terminal" evidence="1">
    <location>
        <begin position="4"/>
        <end position="140"/>
    </location>
</feature>
<evidence type="ECO:0000259" key="1">
    <source>
        <dbReference type="Pfam" id="PF00669"/>
    </source>
</evidence>
<proteinExistence type="predicted"/>
<gene>
    <name evidence="2" type="ORF">BBRV_LOCUS76554</name>
</gene>
<dbReference type="PANTHER" id="PTHR42792:SF1">
    <property type="entry name" value="FLAGELLAR HOOK-ASSOCIATED PROTEIN 3"/>
    <property type="match status" value="1"/>
</dbReference>
<accession>A0A6V7KI38</accession>
<dbReference type="InterPro" id="IPR013384">
    <property type="entry name" value="Flagell_FlgL"/>
</dbReference>
<dbReference type="NCBIfam" id="TIGR02550">
    <property type="entry name" value="flagell_flgL"/>
    <property type="match status" value="1"/>
</dbReference>
<reference evidence="2" key="1">
    <citation type="submission" date="2020-07" db="EMBL/GenBank/DDBJ databases">
        <authorList>
            <person name="Ferguson B K."/>
        </authorList>
    </citation>
    <scope>NUCLEOTIDE SEQUENCE</scope>
    <source>
        <strain evidence="2">L06</strain>
    </source>
</reference>
<organism evidence="2">
    <name type="scientific">Bracon brevicornis</name>
    <dbReference type="NCBI Taxonomy" id="1563983"/>
    <lineage>
        <taxon>Eukaryota</taxon>
        <taxon>Metazoa</taxon>
        <taxon>Ecdysozoa</taxon>
        <taxon>Arthropoda</taxon>
        <taxon>Hexapoda</taxon>
        <taxon>Insecta</taxon>
        <taxon>Pterygota</taxon>
        <taxon>Neoptera</taxon>
        <taxon>Endopterygota</taxon>
        <taxon>Hymenoptera</taxon>
        <taxon>Apocrita</taxon>
        <taxon>Ichneumonoidea</taxon>
        <taxon>Braconidae</taxon>
        <taxon>Braconinae</taxon>
        <taxon>Bracon</taxon>
    </lineage>
</organism>
<protein>
    <recommendedName>
        <fullName evidence="1">Flagellin N-terminal domain-containing protein</fullName>
    </recommendedName>
</protein>
<sequence length="313" mass="33585">MRLSTSMIYQQNMNGILNGQSIWQKAGQQLASGTKVSTPSDAPIAASQAVMIEQAQAETSQFTLARTFSRQNMSQELTLLESVVTAVTSASTTVISSDGVKSNDDRNTQAKVLEGLKAQLLNIANTTDGNGNYIFAGYQTTTAPYVQDPVTKVVTYTGGHTAISQQVDSSRTMTVSNIGPQVFNSTTGDAVKEPDGSIQKDLFATLDIVINALKTPIADGDNTAREAANRGLRNSLNNVSSVQATLGIQLEELDQLDAIGDDRTMANSQAKSALVDTDWVSAISTYVMQQASLQAAYTTYQNMSRMSLFQINR</sequence>
<evidence type="ECO:0000313" key="2">
    <source>
        <dbReference type="EMBL" id="CAD1562167.1"/>
    </source>
</evidence>